<keyword evidence="3" id="KW-1185">Reference proteome</keyword>
<reference evidence="2 3" key="1">
    <citation type="submission" date="2017-09" db="EMBL/GenBank/DDBJ databases">
        <authorList>
            <person name="Ehlers B."/>
            <person name="Leendertz F.H."/>
        </authorList>
    </citation>
    <scope>NUCLEOTIDE SEQUENCE [LARGE SCALE GENOMIC DNA]</scope>
    <source>
        <strain evidence="2 3">DSM 16848</strain>
    </source>
</reference>
<dbReference type="InterPro" id="IPR011990">
    <property type="entry name" value="TPR-like_helical_dom_sf"/>
</dbReference>
<dbReference type="EMBL" id="OCNF01000005">
    <property type="protein sequence ID" value="SOD67182.1"/>
    <property type="molecule type" value="Genomic_DNA"/>
</dbReference>
<dbReference type="Proteomes" id="UP000219669">
    <property type="component" value="Unassembled WGS sequence"/>
</dbReference>
<keyword evidence="1" id="KW-1133">Transmembrane helix</keyword>
<accession>A0A286E8F3</accession>
<protein>
    <recommendedName>
        <fullName evidence="4">Sel1 repeat-containing protein</fullName>
    </recommendedName>
</protein>
<dbReference type="Gene3D" id="1.25.40.10">
    <property type="entry name" value="Tetratricopeptide repeat domain"/>
    <property type="match status" value="1"/>
</dbReference>
<keyword evidence="1" id="KW-0472">Membrane</keyword>
<proteinExistence type="predicted"/>
<evidence type="ECO:0008006" key="4">
    <source>
        <dbReference type="Google" id="ProtNLM"/>
    </source>
</evidence>
<dbReference type="AlphaFoldDB" id="A0A286E8F3"/>
<sequence length="330" mass="36724">MNTGSETQMGIIPPLFCIKCGLEHRLPILIMTAITEQAIQDCMTQIRQKQEPHHSLEIQKYAQLRLMDFAPLLGEWGIDDPKNTPKAKPLPNVAQAFQAAELSAEQKSKLLNYLQQAAKQGSTTAMLYLAYAYAVGKFIAQNPTKAVECARIALKHQDYRAARLLGEMLAFAPALASDVLQNDVQIAAQNWVKTHPKLAQNAEQIPQLITQYLHNPIVAKFVAKQKLQQAKTMGSPIADQRIRGLSMIGVLSSSQPARQYQSIENWLENQLAAAHMPIESDDDMMILPEHMPLMVQEDDDVPVWHKAAIVGGFLLSGAMITLLIIRFLVK</sequence>
<feature type="transmembrane region" description="Helical" evidence="1">
    <location>
        <begin position="307"/>
        <end position="329"/>
    </location>
</feature>
<gene>
    <name evidence="2" type="ORF">SAMN02746062_00828</name>
</gene>
<evidence type="ECO:0000256" key="1">
    <source>
        <dbReference type="SAM" id="Phobius"/>
    </source>
</evidence>
<evidence type="ECO:0000313" key="3">
    <source>
        <dbReference type="Proteomes" id="UP000219669"/>
    </source>
</evidence>
<name>A0A286E8F3_9NEIS</name>
<dbReference type="SUPFAM" id="SSF81901">
    <property type="entry name" value="HCP-like"/>
    <property type="match status" value="1"/>
</dbReference>
<organism evidence="2 3">
    <name type="scientific">Alysiella filiformis DSM 16848</name>
    <dbReference type="NCBI Taxonomy" id="1120981"/>
    <lineage>
        <taxon>Bacteria</taxon>
        <taxon>Pseudomonadati</taxon>
        <taxon>Pseudomonadota</taxon>
        <taxon>Betaproteobacteria</taxon>
        <taxon>Neisseriales</taxon>
        <taxon>Neisseriaceae</taxon>
        <taxon>Alysiella</taxon>
    </lineage>
</organism>
<evidence type="ECO:0000313" key="2">
    <source>
        <dbReference type="EMBL" id="SOD67182.1"/>
    </source>
</evidence>
<keyword evidence="1" id="KW-0812">Transmembrane</keyword>